<dbReference type="InterPro" id="IPR002560">
    <property type="entry name" value="Transposase_DDE"/>
</dbReference>
<proteinExistence type="predicted"/>
<dbReference type="Proteomes" id="UP000642748">
    <property type="component" value="Unassembled WGS sequence"/>
</dbReference>
<reference evidence="2" key="1">
    <citation type="submission" date="2021-01" db="EMBL/GenBank/DDBJ databases">
        <title>Whole genome shotgun sequence of Rugosimonospora africana NBRC 104875.</title>
        <authorList>
            <person name="Komaki H."/>
            <person name="Tamura T."/>
        </authorList>
    </citation>
    <scope>NUCLEOTIDE SEQUENCE</scope>
    <source>
        <strain evidence="2">NBRC 104875</strain>
    </source>
</reference>
<organism evidence="2 3">
    <name type="scientific">Rugosimonospora africana</name>
    <dbReference type="NCBI Taxonomy" id="556532"/>
    <lineage>
        <taxon>Bacteria</taxon>
        <taxon>Bacillati</taxon>
        <taxon>Actinomycetota</taxon>
        <taxon>Actinomycetes</taxon>
        <taxon>Micromonosporales</taxon>
        <taxon>Micromonosporaceae</taxon>
        <taxon>Rugosimonospora</taxon>
    </lineage>
</organism>
<evidence type="ECO:0000259" key="1">
    <source>
        <dbReference type="Pfam" id="PF01610"/>
    </source>
</evidence>
<accession>A0A8J3QTX8</accession>
<comment type="caution">
    <text evidence="2">The sequence shown here is derived from an EMBL/GenBank/DDBJ whole genome shotgun (WGS) entry which is preliminary data.</text>
</comment>
<dbReference type="AlphaFoldDB" id="A0A8J3QTX8"/>
<keyword evidence="3" id="KW-1185">Reference proteome</keyword>
<dbReference type="PANTHER" id="PTHR33498">
    <property type="entry name" value="TRANSPOSASE FOR INSERTION SEQUENCE ELEMENT IS1557"/>
    <property type="match status" value="1"/>
</dbReference>
<name>A0A8J3QTX8_9ACTN</name>
<dbReference type="Pfam" id="PF01610">
    <property type="entry name" value="DDE_Tnp_ISL3"/>
    <property type="match status" value="1"/>
</dbReference>
<sequence length="92" mass="10366">MKAAARHLDKWCRAATRSNINAFMTLARRIRHHFDGIIAAITHRLSNSRIEGINAGVRLIQRCANGYASLDNLIEMIYMCHGGVQTRLPTHP</sequence>
<protein>
    <recommendedName>
        <fullName evidence="1">Transposase IS204/IS1001/IS1096/IS1165 DDE domain-containing protein</fullName>
    </recommendedName>
</protein>
<feature type="domain" description="Transposase IS204/IS1001/IS1096/IS1165 DDE" evidence="1">
    <location>
        <begin position="3"/>
        <end position="76"/>
    </location>
</feature>
<dbReference type="EMBL" id="BONZ01000043">
    <property type="protein sequence ID" value="GIH16484.1"/>
    <property type="molecule type" value="Genomic_DNA"/>
</dbReference>
<dbReference type="PANTHER" id="PTHR33498:SF1">
    <property type="entry name" value="TRANSPOSASE FOR INSERTION SEQUENCE ELEMENT IS1557"/>
    <property type="match status" value="1"/>
</dbReference>
<dbReference type="InterPro" id="IPR047951">
    <property type="entry name" value="Transpos_ISL3"/>
</dbReference>
<evidence type="ECO:0000313" key="2">
    <source>
        <dbReference type="EMBL" id="GIH16484.1"/>
    </source>
</evidence>
<evidence type="ECO:0000313" key="3">
    <source>
        <dbReference type="Proteomes" id="UP000642748"/>
    </source>
</evidence>
<gene>
    <name evidence="2" type="ORF">Raf01_46560</name>
</gene>